<comment type="subcellular location">
    <subcellularLocation>
        <location evidence="1">Cell envelope</location>
    </subcellularLocation>
</comment>
<dbReference type="Gene3D" id="2.70.98.70">
    <property type="match status" value="1"/>
</dbReference>
<evidence type="ECO:0000313" key="6">
    <source>
        <dbReference type="Proteomes" id="UP000033047"/>
    </source>
</evidence>
<dbReference type="GO" id="GO:0016829">
    <property type="term" value="F:lyase activity"/>
    <property type="evidence" value="ECO:0007669"/>
    <property type="project" value="InterPro"/>
</dbReference>
<dbReference type="InterPro" id="IPR012480">
    <property type="entry name" value="Hepar_II_III_C"/>
</dbReference>
<organism evidence="5 6">
    <name type="scientific">Parabacteroides goldsteinii DSM 19448 = WAL 12034</name>
    <dbReference type="NCBI Taxonomy" id="927665"/>
    <lineage>
        <taxon>Bacteria</taxon>
        <taxon>Pseudomonadati</taxon>
        <taxon>Bacteroidota</taxon>
        <taxon>Bacteroidia</taxon>
        <taxon>Bacteroidales</taxon>
        <taxon>Tannerellaceae</taxon>
        <taxon>Parabacteroides</taxon>
    </lineage>
</organism>
<comment type="caution">
    <text evidence="5">The sequence shown here is derived from an EMBL/GenBank/DDBJ whole genome shotgun (WGS) entry which is preliminary data.</text>
</comment>
<dbReference type="Gene3D" id="1.50.10.100">
    <property type="entry name" value="Chondroitin AC/alginate lyase"/>
    <property type="match status" value="1"/>
</dbReference>
<dbReference type="PANTHER" id="PTHR38045:SF1">
    <property type="entry name" value="HEPARINASE II_III-LIKE PROTEIN"/>
    <property type="match status" value="1"/>
</dbReference>
<dbReference type="InterPro" id="IPR032518">
    <property type="entry name" value="HepII_N"/>
</dbReference>
<feature type="chain" id="PRO_5002489279" evidence="2">
    <location>
        <begin position="25"/>
        <end position="610"/>
    </location>
</feature>
<name>A0A0F5JGB2_9BACT</name>
<reference evidence="5 6" key="1">
    <citation type="submission" date="2013-04" db="EMBL/GenBank/DDBJ databases">
        <title>The Genome Sequence of Parabacteroides goldsteinii DSM 19448.</title>
        <authorList>
            <consortium name="The Broad Institute Genomics Platform"/>
            <person name="Earl A."/>
            <person name="Ward D."/>
            <person name="Feldgarden M."/>
            <person name="Gevers D."/>
            <person name="Martens E."/>
            <person name="Sakamoto M."/>
            <person name="Benno Y."/>
            <person name="Song Y."/>
            <person name="Liu C."/>
            <person name="Lee J."/>
            <person name="Bolanos M."/>
            <person name="Vaisanen M.L."/>
            <person name="Finegold S.M."/>
            <person name="Walker B."/>
            <person name="Young S."/>
            <person name="Zeng Q."/>
            <person name="Gargeya S."/>
            <person name="Fitzgerald M."/>
            <person name="Haas B."/>
            <person name="Abouelleil A."/>
            <person name="Allen A.W."/>
            <person name="Alvarado L."/>
            <person name="Arachchi H.M."/>
            <person name="Berlin A.M."/>
            <person name="Chapman S.B."/>
            <person name="Gainer-Dewar J."/>
            <person name="Goldberg J."/>
            <person name="Griggs A."/>
            <person name="Gujja S."/>
            <person name="Hansen M."/>
            <person name="Howarth C."/>
            <person name="Imamovic A."/>
            <person name="Ireland A."/>
            <person name="Larimer J."/>
            <person name="McCowan C."/>
            <person name="Murphy C."/>
            <person name="Pearson M."/>
            <person name="Poon T.W."/>
            <person name="Priest M."/>
            <person name="Roberts A."/>
            <person name="Saif S."/>
            <person name="Shea T."/>
            <person name="Sisk P."/>
            <person name="Sykes S."/>
            <person name="Wortman J."/>
            <person name="Nusbaum C."/>
            <person name="Birren B."/>
        </authorList>
    </citation>
    <scope>NUCLEOTIDE SEQUENCE [LARGE SCALE GENOMIC DNA]</scope>
    <source>
        <strain evidence="5 6">DSM 19448</strain>
    </source>
</reference>
<evidence type="ECO:0000259" key="4">
    <source>
        <dbReference type="Pfam" id="PF16332"/>
    </source>
</evidence>
<dbReference type="AlphaFoldDB" id="A0A0F5JGB2"/>
<dbReference type="InterPro" id="IPR008929">
    <property type="entry name" value="Chondroitin_lyas"/>
</dbReference>
<dbReference type="GO" id="GO:0030313">
    <property type="term" value="C:cell envelope"/>
    <property type="evidence" value="ECO:0007669"/>
    <property type="project" value="UniProtKB-SubCell"/>
</dbReference>
<dbReference type="STRING" id="927665.HMPREF1535_01404"/>
<dbReference type="PATRIC" id="fig|927665.4.peg.1435"/>
<keyword evidence="2" id="KW-0732">Signal</keyword>
<feature type="domain" description="Heparinase II/III-like C-terminal" evidence="3">
    <location>
        <begin position="394"/>
        <end position="588"/>
    </location>
</feature>
<gene>
    <name evidence="5" type="ORF">HMPREF1535_01404</name>
</gene>
<dbReference type="HOGENOM" id="CLU_008982_0_0_10"/>
<dbReference type="SUPFAM" id="SSF48230">
    <property type="entry name" value="Chondroitin AC/alginate lyase"/>
    <property type="match status" value="1"/>
</dbReference>
<feature type="signal peptide" evidence="2">
    <location>
        <begin position="1"/>
        <end position="24"/>
    </location>
</feature>
<evidence type="ECO:0000313" key="5">
    <source>
        <dbReference type="EMBL" id="KKB56753.1"/>
    </source>
</evidence>
<feature type="domain" description="Heparinase II N-terminal" evidence="4">
    <location>
        <begin position="34"/>
        <end position="227"/>
    </location>
</feature>
<evidence type="ECO:0000259" key="3">
    <source>
        <dbReference type="Pfam" id="PF07940"/>
    </source>
</evidence>
<dbReference type="PANTHER" id="PTHR38045">
    <property type="entry name" value="CHROMOSOME 1, WHOLE GENOME SHOTGUN SEQUENCE"/>
    <property type="match status" value="1"/>
</dbReference>
<dbReference type="Pfam" id="PF16332">
    <property type="entry name" value="DUF4962"/>
    <property type="match status" value="1"/>
</dbReference>
<protein>
    <submittedName>
        <fullName evidence="5">Uncharacterized protein</fullName>
    </submittedName>
</protein>
<dbReference type="EMBL" id="AQHV01000010">
    <property type="protein sequence ID" value="KKB56753.1"/>
    <property type="molecule type" value="Genomic_DNA"/>
</dbReference>
<sequence>MYQFMRFISLVSLSFFLFSSVVNCKDASALFPERVLQQHPRLLFSKQEEQRVQALAGREPLLDSLRAGLMKEAERLLVVPLQEDPRTKVKQTKDILPVSREQVYRMVNLSLAYRLSGDKRFAEKAEKELVHVCNYQDWDPAHYLDVAEMTTAVAIGYDWLYDVLSPVTKQLIVSSIKTKALDLVVEEYKTGNSDSWAKRETNWNVVCNTGMVLGALAIEEYYPELTQHIIGEAVKYVPNCLKHLAPDGVCYEGPAYWGYTNMYLSLLLKALNDNLGQDFGLSEMQGVDKSVLYYMHSTSPSGKIFNFANSGSTAPAAEPIYFYFSKAFNQPEAAAFYRKVLSETVQSGNYFRFYFLSIPWYDTVFSASKTLPKLNVYRGINDIVVFNGDRNVSNSIYLIAKTGDPDMAHQQLDIGTFIVETNGIRWTDDLGTDNYSLPGFWDYKPDGRRWTYFRNSNFSHNTLAIDNQLQNSAGMGEIKDCDDKAVRPFVTMDMSTAYQEQSRFVYRTFCLLDDTRIMITDSVGLKNAEQSVQWSVITSADVECNGNTAILRKDGKSFFLKIESPVNASFTTKRAKRETENEKPIEGYTVLSASVSDSTIQVIKVLLSGD</sequence>
<evidence type="ECO:0000256" key="2">
    <source>
        <dbReference type="SAM" id="SignalP"/>
    </source>
</evidence>
<accession>A0A0F5JGB2</accession>
<dbReference type="Proteomes" id="UP000033047">
    <property type="component" value="Unassembled WGS sequence"/>
</dbReference>
<dbReference type="Pfam" id="PF07940">
    <property type="entry name" value="Hepar_II_III_C"/>
    <property type="match status" value="1"/>
</dbReference>
<evidence type="ECO:0000256" key="1">
    <source>
        <dbReference type="ARBA" id="ARBA00004196"/>
    </source>
</evidence>
<proteinExistence type="predicted"/>